<sequence>PGPDTTVPPPSTTILHAQASGAGPIRITNKEQGMVNTRDESGRTPLHCLVAVHHERKSQSQILEEAQVLLSNGACVNARDNEGNTPIHLCISHSRLSLMKLLLTQPSIDVTVVNEKEETALHIAASINDSVALDFLMEAPNAKAMLNMTNFHNYTPLVVNINCFSGPSDTMFAQKLLEYGADVNYVGDKL</sequence>
<organism evidence="2 3">
    <name type="scientific">Pristionchus fissidentatus</name>
    <dbReference type="NCBI Taxonomy" id="1538716"/>
    <lineage>
        <taxon>Eukaryota</taxon>
        <taxon>Metazoa</taxon>
        <taxon>Ecdysozoa</taxon>
        <taxon>Nematoda</taxon>
        <taxon>Chromadorea</taxon>
        <taxon>Rhabditida</taxon>
        <taxon>Rhabditina</taxon>
        <taxon>Diplogasteromorpha</taxon>
        <taxon>Diplogasteroidea</taxon>
        <taxon>Neodiplogasteridae</taxon>
        <taxon>Pristionchus</taxon>
    </lineage>
</organism>
<name>A0AAV5UUM6_9BILA</name>
<dbReference type="InterPro" id="IPR052391">
    <property type="entry name" value="E3_Ligase-Neurotoxin"/>
</dbReference>
<evidence type="ECO:0000256" key="1">
    <source>
        <dbReference type="PROSITE-ProRule" id="PRU00023"/>
    </source>
</evidence>
<comment type="caution">
    <text evidence="2">The sequence shown here is derived from an EMBL/GenBank/DDBJ whole genome shotgun (WGS) entry which is preliminary data.</text>
</comment>
<feature type="repeat" description="ANK" evidence="1">
    <location>
        <begin position="41"/>
        <end position="81"/>
    </location>
</feature>
<dbReference type="InterPro" id="IPR036770">
    <property type="entry name" value="Ankyrin_rpt-contain_sf"/>
</dbReference>
<keyword evidence="3" id="KW-1185">Reference proteome</keyword>
<protein>
    <submittedName>
        <fullName evidence="2">Uncharacterized protein</fullName>
    </submittedName>
</protein>
<dbReference type="EMBL" id="BTSY01000001">
    <property type="protein sequence ID" value="GMT10972.1"/>
    <property type="molecule type" value="Genomic_DNA"/>
</dbReference>
<dbReference type="Pfam" id="PF12796">
    <property type="entry name" value="Ank_2"/>
    <property type="match status" value="1"/>
</dbReference>
<dbReference type="PANTHER" id="PTHR24133:SF40">
    <property type="entry name" value="ANKYRIN REPEAT DOMAIN 44"/>
    <property type="match status" value="1"/>
</dbReference>
<dbReference type="AlphaFoldDB" id="A0AAV5UUM6"/>
<gene>
    <name evidence="2" type="ORF">PFISCL1PPCAC_2269</name>
</gene>
<dbReference type="SMART" id="SM00248">
    <property type="entry name" value="ANK"/>
    <property type="match status" value="4"/>
</dbReference>
<evidence type="ECO:0000313" key="3">
    <source>
        <dbReference type="Proteomes" id="UP001432322"/>
    </source>
</evidence>
<reference evidence="2" key="1">
    <citation type="submission" date="2023-10" db="EMBL/GenBank/DDBJ databases">
        <title>Genome assembly of Pristionchus species.</title>
        <authorList>
            <person name="Yoshida K."/>
            <person name="Sommer R.J."/>
        </authorList>
    </citation>
    <scope>NUCLEOTIDE SEQUENCE</scope>
    <source>
        <strain evidence="2">RS5133</strain>
    </source>
</reference>
<dbReference type="InterPro" id="IPR002110">
    <property type="entry name" value="Ankyrin_rpt"/>
</dbReference>
<dbReference type="PANTHER" id="PTHR24133">
    <property type="entry name" value="ANKYRIN DOMAIN-CONTAINING"/>
    <property type="match status" value="1"/>
</dbReference>
<evidence type="ECO:0000313" key="2">
    <source>
        <dbReference type="EMBL" id="GMT10972.1"/>
    </source>
</evidence>
<dbReference type="Proteomes" id="UP001432322">
    <property type="component" value="Unassembled WGS sequence"/>
</dbReference>
<dbReference type="Gene3D" id="1.25.40.20">
    <property type="entry name" value="Ankyrin repeat-containing domain"/>
    <property type="match status" value="1"/>
</dbReference>
<dbReference type="SUPFAM" id="SSF48403">
    <property type="entry name" value="Ankyrin repeat"/>
    <property type="match status" value="1"/>
</dbReference>
<dbReference type="PROSITE" id="PS50088">
    <property type="entry name" value="ANK_REPEAT"/>
    <property type="match status" value="1"/>
</dbReference>
<accession>A0AAV5UUM6</accession>
<keyword evidence="1" id="KW-0040">ANK repeat</keyword>
<feature type="non-terminal residue" evidence="2">
    <location>
        <position position="1"/>
    </location>
</feature>
<proteinExistence type="predicted"/>